<sequence>MASGVGRKRRRHRSTVGDLLNFEPEENPLWRREEPTVPPVGDMVKDIVGYQKGWNSVKEKCDASAVQRQFLERFLFHCNREEDHGCGTFEETRECLAFGNKVDYATLSPQQKETVDLKEAYEYLLDIKDGETDLKCHGMIAESMLREVNKILLKSATTKSGRTKAGHYSDKRRFTTFEGEFYEYPNPADMHNAVNNILDRFNSLLEEARNDTPIETHSQETQIDEQEDEVKLLCLYKACSWLVFEILDLHPFGDGNGRLCRLLCSYVLSTCTPFPTPIYNIWSTSCKMDYQKALVQARKSDTRHPKALATMIIECSWHGWKEFHYKIKGETQAGKQVVLENEMLHLHPFGDGNRRLCWQLCSYMLSTCNSFPMPIYNIVSKPCKNDYTKALVQTRKSGTFHPRALVTMIIECGCHSWKEFLNNLRAAQVGKQGKGHCTLERKSRAHRLSSQYQKMELSKLSSNTYEHWRRIIQCFLLGMAL</sequence>
<dbReference type="RefSeq" id="XP_038065247.1">
    <property type="nucleotide sequence ID" value="XM_038209319.1"/>
</dbReference>
<evidence type="ECO:0000256" key="2">
    <source>
        <dbReference type="PIRSR" id="PIRSR640198-2"/>
    </source>
</evidence>
<organism evidence="4 5">
    <name type="scientific">Patiria miniata</name>
    <name type="common">Bat star</name>
    <name type="synonym">Asterina miniata</name>
    <dbReference type="NCBI Taxonomy" id="46514"/>
    <lineage>
        <taxon>Eukaryota</taxon>
        <taxon>Metazoa</taxon>
        <taxon>Echinodermata</taxon>
        <taxon>Eleutherozoa</taxon>
        <taxon>Asterozoa</taxon>
        <taxon>Asteroidea</taxon>
        <taxon>Valvatacea</taxon>
        <taxon>Valvatida</taxon>
        <taxon>Asterinidae</taxon>
        <taxon>Patiria</taxon>
    </lineage>
</organism>
<accession>A0A914ANC2</accession>
<evidence type="ECO:0000259" key="3">
    <source>
        <dbReference type="PROSITE" id="PS51459"/>
    </source>
</evidence>
<dbReference type="EnsemblMetazoa" id="XM_038209319.1">
    <property type="protein sequence ID" value="XP_038065247.1"/>
    <property type="gene ID" value="LOC119735565"/>
</dbReference>
<feature type="binding site" evidence="2">
    <location>
        <begin position="254"/>
        <end position="261"/>
    </location>
    <ligand>
        <name>ATP</name>
        <dbReference type="ChEBI" id="CHEBI:30616"/>
    </ligand>
</feature>
<keyword evidence="2" id="KW-0547">Nucleotide-binding</keyword>
<dbReference type="OrthoDB" id="5952475at2759"/>
<keyword evidence="2" id="KW-0067">ATP-binding</keyword>
<keyword evidence="5" id="KW-1185">Reference proteome</keyword>
<dbReference type="InterPro" id="IPR003812">
    <property type="entry name" value="Fido"/>
</dbReference>
<name>A0A914ANC2_PATMI</name>
<evidence type="ECO:0000256" key="1">
    <source>
        <dbReference type="PIRSR" id="PIRSR640198-1"/>
    </source>
</evidence>
<dbReference type="PROSITE" id="PS51459">
    <property type="entry name" value="FIDO"/>
    <property type="match status" value="1"/>
</dbReference>
<dbReference type="Pfam" id="PF02661">
    <property type="entry name" value="Fic"/>
    <property type="match status" value="1"/>
</dbReference>
<dbReference type="SUPFAM" id="SSF140931">
    <property type="entry name" value="Fic-like"/>
    <property type="match status" value="2"/>
</dbReference>
<proteinExistence type="predicted"/>
<dbReference type="GO" id="GO:0005524">
    <property type="term" value="F:ATP binding"/>
    <property type="evidence" value="ECO:0007669"/>
    <property type="project" value="UniProtKB-KW"/>
</dbReference>
<dbReference type="RefSeq" id="XP_038065246.1">
    <property type="nucleotide sequence ID" value="XM_038209318.1"/>
</dbReference>
<dbReference type="PANTHER" id="PTHR13504:SF38">
    <property type="entry name" value="FIDO DOMAIN-CONTAINING PROTEIN"/>
    <property type="match status" value="1"/>
</dbReference>
<feature type="active site" evidence="1">
    <location>
        <position position="250"/>
    </location>
</feature>
<dbReference type="InterPro" id="IPR040198">
    <property type="entry name" value="Fido_containing"/>
</dbReference>
<evidence type="ECO:0000313" key="4">
    <source>
        <dbReference type="EnsemblMetazoa" id="XP_038065247.1"/>
    </source>
</evidence>
<dbReference type="EnsemblMetazoa" id="XM_038209318.1">
    <property type="protein sequence ID" value="XP_038065246.1"/>
    <property type="gene ID" value="LOC119735565"/>
</dbReference>
<reference evidence="4" key="1">
    <citation type="submission" date="2022-11" db="UniProtKB">
        <authorList>
            <consortium name="EnsemblMetazoa"/>
        </authorList>
    </citation>
    <scope>IDENTIFICATION</scope>
</reference>
<dbReference type="Proteomes" id="UP000887568">
    <property type="component" value="Unplaced"/>
</dbReference>
<dbReference type="Gene3D" id="1.10.3290.10">
    <property type="entry name" value="Fido-like domain"/>
    <property type="match status" value="2"/>
</dbReference>
<protein>
    <recommendedName>
        <fullName evidence="3">Fido domain-containing protein</fullName>
    </recommendedName>
</protein>
<evidence type="ECO:0000313" key="5">
    <source>
        <dbReference type="Proteomes" id="UP000887568"/>
    </source>
</evidence>
<dbReference type="InterPro" id="IPR036597">
    <property type="entry name" value="Fido-like_dom_sf"/>
</dbReference>
<dbReference type="OMA" id="RNDYLES"/>
<dbReference type="PANTHER" id="PTHR13504">
    <property type="entry name" value="FIDO DOMAIN-CONTAINING PROTEIN DDB_G0283145"/>
    <property type="match status" value="1"/>
</dbReference>
<dbReference type="AlphaFoldDB" id="A0A914ANC2"/>
<dbReference type="GeneID" id="119735565"/>
<feature type="domain" description="Fido" evidence="3">
    <location>
        <begin position="140"/>
        <end position="314"/>
    </location>
</feature>